<gene>
    <name evidence="9" type="ORF">PIL02S_05453</name>
</gene>
<evidence type="ECO:0000256" key="5">
    <source>
        <dbReference type="ARBA" id="ARBA00022692"/>
    </source>
</evidence>
<dbReference type="RefSeq" id="WP_110822158.1">
    <property type="nucleotide sequence ID" value="NZ_PRLG01000029.1"/>
</dbReference>
<keyword evidence="5 8" id="KW-0812">Transmembrane</keyword>
<evidence type="ECO:0000256" key="8">
    <source>
        <dbReference type="SAM" id="Phobius"/>
    </source>
</evidence>
<reference evidence="9 10" key="1">
    <citation type="submission" date="2018-01" db="EMBL/GenBank/DDBJ databases">
        <title>Genome sequence of the PGP bacterium Paenibacillus illinoisensis E3.</title>
        <authorList>
            <person name="Rolli E."/>
            <person name="Marasco R."/>
            <person name="Bessem C."/>
            <person name="Michoud G."/>
            <person name="Gaiarsa S."/>
            <person name="Borin S."/>
            <person name="Daffonchio D."/>
        </authorList>
    </citation>
    <scope>NUCLEOTIDE SEQUENCE [LARGE SCALE GENOMIC DNA]</scope>
    <source>
        <strain evidence="9 10">E3</strain>
    </source>
</reference>
<dbReference type="EMBL" id="PRLG01000029">
    <property type="protein sequence ID" value="PYY26078.1"/>
    <property type="molecule type" value="Genomic_DNA"/>
</dbReference>
<dbReference type="NCBIfam" id="TIGR00912">
    <property type="entry name" value="2A0309"/>
    <property type="match status" value="1"/>
</dbReference>
<evidence type="ECO:0000313" key="9">
    <source>
        <dbReference type="EMBL" id="PYY26078.1"/>
    </source>
</evidence>
<feature type="transmembrane region" description="Helical" evidence="8">
    <location>
        <begin position="305"/>
        <end position="323"/>
    </location>
</feature>
<evidence type="ECO:0000313" key="10">
    <source>
        <dbReference type="Proteomes" id="UP000247459"/>
    </source>
</evidence>
<evidence type="ECO:0000256" key="2">
    <source>
        <dbReference type="ARBA" id="ARBA00007998"/>
    </source>
</evidence>
<accession>A0A2W0CE59</accession>
<comment type="subcellular location">
    <subcellularLocation>
        <location evidence="1">Membrane</location>
        <topology evidence="1">Multi-pass membrane protein</topology>
    </subcellularLocation>
</comment>
<keyword evidence="7 8" id="KW-0472">Membrane</keyword>
<dbReference type="Proteomes" id="UP000247459">
    <property type="component" value="Unassembled WGS sequence"/>
</dbReference>
<dbReference type="GO" id="GO:0016020">
    <property type="term" value="C:membrane"/>
    <property type="evidence" value="ECO:0007669"/>
    <property type="project" value="UniProtKB-SubCell"/>
</dbReference>
<dbReference type="Pfam" id="PF03845">
    <property type="entry name" value="Spore_permease"/>
    <property type="match status" value="1"/>
</dbReference>
<feature type="transmembrane region" description="Helical" evidence="8">
    <location>
        <begin position="335"/>
        <end position="354"/>
    </location>
</feature>
<feature type="transmembrane region" description="Helical" evidence="8">
    <location>
        <begin position="7"/>
        <end position="28"/>
    </location>
</feature>
<feature type="transmembrane region" description="Helical" evidence="8">
    <location>
        <begin position="40"/>
        <end position="61"/>
    </location>
</feature>
<evidence type="ECO:0000256" key="3">
    <source>
        <dbReference type="ARBA" id="ARBA00022448"/>
    </source>
</evidence>
<name>A0A2W0CE59_9BACL</name>
<protein>
    <submittedName>
        <fullName evidence="9">Spore germination protein</fullName>
    </submittedName>
</protein>
<feature type="transmembrane region" description="Helical" evidence="8">
    <location>
        <begin position="267"/>
        <end position="284"/>
    </location>
</feature>
<dbReference type="AlphaFoldDB" id="A0A2W0CE59"/>
<evidence type="ECO:0000256" key="6">
    <source>
        <dbReference type="ARBA" id="ARBA00022989"/>
    </source>
</evidence>
<organism evidence="9 10">
    <name type="scientific">Paenibacillus illinoisensis</name>
    <dbReference type="NCBI Taxonomy" id="59845"/>
    <lineage>
        <taxon>Bacteria</taxon>
        <taxon>Bacillati</taxon>
        <taxon>Bacillota</taxon>
        <taxon>Bacilli</taxon>
        <taxon>Bacillales</taxon>
        <taxon>Paenibacillaceae</taxon>
        <taxon>Paenibacillus</taxon>
    </lineage>
</organism>
<evidence type="ECO:0000256" key="7">
    <source>
        <dbReference type="ARBA" id="ARBA00023136"/>
    </source>
</evidence>
<sequence>MKTYRPITTLQFILIISTFQISVAFLALPRELARHAGTDGWMTVFLGWGLAMLASMAMVKLMKHNPDSTILELVQRYMGRWAAKLVTLLFMIYFLLLAYDGYAVATLVIKLWLMPTTLIYILAFLLLIPTYQIAQHGFQVIGRYTEIVSMLSMWIPLVYVSTLNRAHWLYLLPLFKEGWLPIFTTIKIMIYPLLGIVLVLFLYPHLVKKEKAMTAMVISNSLTCLAYLGITIICFVYFSPDEIGEYNDPVISILKSIEFQFIERVEVLFIAFYLFIFSCIWIPSMHIVSRCSASLLGKGKDNIHLAVWCIVIQISFFIYRPSFMAAGQINNSLNLIGFVMEFVLPAAILLYVVIFNKWKGGNKHEMG</sequence>
<feature type="transmembrane region" description="Helical" evidence="8">
    <location>
        <begin position="179"/>
        <end position="203"/>
    </location>
</feature>
<feature type="transmembrane region" description="Helical" evidence="8">
    <location>
        <begin position="111"/>
        <end position="128"/>
    </location>
</feature>
<keyword evidence="3" id="KW-0813">Transport</keyword>
<dbReference type="PANTHER" id="PTHR34975">
    <property type="entry name" value="SPORE GERMINATION PROTEIN A2"/>
    <property type="match status" value="1"/>
</dbReference>
<keyword evidence="6 8" id="KW-1133">Transmembrane helix</keyword>
<proteinExistence type="inferred from homology"/>
<feature type="transmembrane region" description="Helical" evidence="8">
    <location>
        <begin position="81"/>
        <end position="99"/>
    </location>
</feature>
<evidence type="ECO:0000256" key="1">
    <source>
        <dbReference type="ARBA" id="ARBA00004141"/>
    </source>
</evidence>
<dbReference type="OrthoDB" id="2380120at2"/>
<feature type="transmembrane region" description="Helical" evidence="8">
    <location>
        <begin position="215"/>
        <end position="238"/>
    </location>
</feature>
<evidence type="ECO:0000256" key="4">
    <source>
        <dbReference type="ARBA" id="ARBA00022544"/>
    </source>
</evidence>
<comment type="similarity">
    <text evidence="2">Belongs to the amino acid-polyamine-organocation (APC) superfamily. Spore germination protein (SGP) (TC 2.A.3.9) family.</text>
</comment>
<dbReference type="GO" id="GO:0009847">
    <property type="term" value="P:spore germination"/>
    <property type="evidence" value="ECO:0007669"/>
    <property type="project" value="InterPro"/>
</dbReference>
<dbReference type="InterPro" id="IPR004761">
    <property type="entry name" value="Spore_GerAB"/>
</dbReference>
<dbReference type="PANTHER" id="PTHR34975:SF2">
    <property type="entry name" value="SPORE GERMINATION PROTEIN A2"/>
    <property type="match status" value="1"/>
</dbReference>
<comment type="caution">
    <text evidence="9">The sequence shown here is derived from an EMBL/GenBank/DDBJ whole genome shotgun (WGS) entry which is preliminary data.</text>
</comment>
<feature type="transmembrane region" description="Helical" evidence="8">
    <location>
        <begin position="140"/>
        <end position="159"/>
    </location>
</feature>
<dbReference type="Gene3D" id="1.20.1740.10">
    <property type="entry name" value="Amino acid/polyamine transporter I"/>
    <property type="match status" value="1"/>
</dbReference>
<keyword evidence="4" id="KW-0309">Germination</keyword>